<name>A0ABR4G135_9EURO</name>
<dbReference type="Proteomes" id="UP001610563">
    <property type="component" value="Unassembled WGS sequence"/>
</dbReference>
<dbReference type="InterPro" id="IPR012338">
    <property type="entry name" value="Beta-lactam/transpept-like"/>
</dbReference>
<reference evidence="4 5" key="1">
    <citation type="submission" date="2024-07" db="EMBL/GenBank/DDBJ databases">
        <title>Section-level genome sequencing and comparative genomics of Aspergillus sections Usti and Cavernicolus.</title>
        <authorList>
            <consortium name="Lawrence Berkeley National Laboratory"/>
            <person name="Nybo J.L."/>
            <person name="Vesth T.C."/>
            <person name="Theobald S."/>
            <person name="Frisvad J.C."/>
            <person name="Larsen T.O."/>
            <person name="Kjaerboelling I."/>
            <person name="Rothschild-Mancinelli K."/>
            <person name="Lyhne E.K."/>
            <person name="Kogle M.E."/>
            <person name="Barry K."/>
            <person name="Clum A."/>
            <person name="Na H."/>
            <person name="Ledsgaard L."/>
            <person name="Lin J."/>
            <person name="Lipzen A."/>
            <person name="Kuo A."/>
            <person name="Riley R."/>
            <person name="Mondo S."/>
            <person name="Labutti K."/>
            <person name="Haridas S."/>
            <person name="Pangalinan J."/>
            <person name="Salamov A.A."/>
            <person name="Simmons B.A."/>
            <person name="Magnuson J.K."/>
            <person name="Chen J."/>
            <person name="Drula E."/>
            <person name="Henrissat B."/>
            <person name="Wiebenga A."/>
            <person name="Lubbers R.J."/>
            <person name="Gomes A.C."/>
            <person name="Makela M.R."/>
            <person name="Stajich J."/>
            <person name="Grigoriev I.V."/>
            <person name="Mortensen U.H."/>
            <person name="De Vries R.P."/>
            <person name="Baker S.E."/>
            <person name="Andersen M.R."/>
        </authorList>
    </citation>
    <scope>NUCLEOTIDE SEQUENCE [LARGE SCALE GENOMIC DNA]</scope>
    <source>
        <strain evidence="4 5">CBS 209.92</strain>
    </source>
</reference>
<evidence type="ECO:0000313" key="5">
    <source>
        <dbReference type="Proteomes" id="UP001610563"/>
    </source>
</evidence>
<evidence type="ECO:0000313" key="4">
    <source>
        <dbReference type="EMBL" id="KAL2789234.1"/>
    </source>
</evidence>
<comment type="caution">
    <text evidence="4">The sequence shown here is derived from an EMBL/GenBank/DDBJ whole genome shotgun (WGS) entry which is preliminary data.</text>
</comment>
<keyword evidence="5" id="KW-1185">Reference proteome</keyword>
<protein>
    <submittedName>
        <fullName evidence="4">Beta-lactamase/transpeptidase-like protein</fullName>
    </submittedName>
</protein>
<evidence type="ECO:0000256" key="1">
    <source>
        <dbReference type="ARBA" id="ARBA00009009"/>
    </source>
</evidence>
<dbReference type="Pfam" id="PF00144">
    <property type="entry name" value="Beta-lactamase"/>
    <property type="match status" value="1"/>
</dbReference>
<dbReference type="EMBL" id="JBFTWV010000067">
    <property type="protein sequence ID" value="KAL2789234.1"/>
    <property type="molecule type" value="Genomic_DNA"/>
</dbReference>
<comment type="similarity">
    <text evidence="1">Belongs to the class-A beta-lactamase family.</text>
</comment>
<feature type="domain" description="Beta-lactamase-related" evidence="3">
    <location>
        <begin position="25"/>
        <end position="183"/>
    </location>
</feature>
<gene>
    <name evidence="4" type="ORF">BJX66DRAFT_339513</name>
</gene>
<dbReference type="PANTHER" id="PTHR43283">
    <property type="entry name" value="BETA-LACTAMASE-RELATED"/>
    <property type="match status" value="1"/>
</dbReference>
<keyword evidence="2" id="KW-0378">Hydrolase</keyword>
<accession>A0ABR4G135</accession>
<dbReference type="InterPro" id="IPR050789">
    <property type="entry name" value="Diverse_Enzym_Activities"/>
</dbReference>
<sequence>MSTPDFEQLLAAKTGTTLPALPGCVLAAVNKQGEQIYFKCAGLDAVVPDSSPIQADATFWLASCTKLIGVAALQCVERGQIRLDDPVDGILPELARPQIIRAVVSSDNGGAVASEGFSLVSTKSEITLRQLLTHTSGLGYDFVYPELMAWRASRGEGPLSLSGQLVKAYSTPLLFEPGEGWAYGGGIDFPPGAPTDIKTLLVETAQRADGGILQSLQKVWPDHAPEDCAGAGLYSSVPDYLKVLGDLIKDTPTLLSRETIEREMFAPQLPENSLALRSLLSAPDLVSSMTGSTGSGAGINHGLGGLYFAADIGNVKKGTLTWGGLPNLKWFMNYPEGVAALYATQLMPPGDPVCAEVTRAFFDEVWRATTR</sequence>
<dbReference type="Gene3D" id="3.40.710.10">
    <property type="entry name" value="DD-peptidase/beta-lactamase superfamily"/>
    <property type="match status" value="2"/>
</dbReference>
<dbReference type="PANTHER" id="PTHR43283:SF17">
    <property type="entry name" value="(LOVD), PUTATIVE (AFU_ORTHOLOGUE AFUA_5G00920)-RELATED"/>
    <property type="match status" value="1"/>
</dbReference>
<organism evidence="4 5">
    <name type="scientific">Aspergillus keveii</name>
    <dbReference type="NCBI Taxonomy" id="714993"/>
    <lineage>
        <taxon>Eukaryota</taxon>
        <taxon>Fungi</taxon>
        <taxon>Dikarya</taxon>
        <taxon>Ascomycota</taxon>
        <taxon>Pezizomycotina</taxon>
        <taxon>Eurotiomycetes</taxon>
        <taxon>Eurotiomycetidae</taxon>
        <taxon>Eurotiales</taxon>
        <taxon>Aspergillaceae</taxon>
        <taxon>Aspergillus</taxon>
        <taxon>Aspergillus subgen. Nidulantes</taxon>
    </lineage>
</organism>
<evidence type="ECO:0000256" key="2">
    <source>
        <dbReference type="ARBA" id="ARBA00022801"/>
    </source>
</evidence>
<dbReference type="InterPro" id="IPR001466">
    <property type="entry name" value="Beta-lactam-related"/>
</dbReference>
<evidence type="ECO:0000259" key="3">
    <source>
        <dbReference type="Pfam" id="PF00144"/>
    </source>
</evidence>
<dbReference type="SUPFAM" id="SSF56601">
    <property type="entry name" value="beta-lactamase/transpeptidase-like"/>
    <property type="match status" value="1"/>
</dbReference>
<proteinExistence type="inferred from homology"/>